<comment type="caution">
    <text evidence="1">The sequence shown here is derived from an EMBL/GenBank/DDBJ whole genome shotgun (WGS) entry which is preliminary data.</text>
</comment>
<keyword evidence="2" id="KW-1185">Reference proteome</keyword>
<protein>
    <submittedName>
        <fullName evidence="1">Uncharacterized protein</fullName>
    </submittedName>
</protein>
<proteinExistence type="predicted"/>
<sequence length="213" mass="23955">MRKLLAQFVKRRQNGATFINTENESPRWLPNGHVYYLLSTLKLRYQSKSGLVTLEQIQEENLASLLRELSESECVCPKPVSNIPSIYSLTVCGVCWEECLGKVRVKAIPEAAVLRFEHVDYQRSEARFQTSFHKCDDASLSLAERGNFVPTIKKVHNVNYQEFIDILKEINGSVPAILSDAVPVCSSNFDEPFTSSDKLALEQAVPGLLPSHL</sequence>
<accession>A0A4Q0YNQ4</accession>
<evidence type="ECO:0000313" key="2">
    <source>
        <dbReference type="Proteomes" id="UP000290287"/>
    </source>
</evidence>
<evidence type="ECO:0000313" key="1">
    <source>
        <dbReference type="EMBL" id="RXJ71574.1"/>
    </source>
</evidence>
<dbReference type="RefSeq" id="WP_129123777.1">
    <property type="nucleotide sequence ID" value="NZ_PEIB01000035.1"/>
</dbReference>
<dbReference type="EMBL" id="PEIB01000035">
    <property type="protein sequence ID" value="RXJ71574.1"/>
    <property type="molecule type" value="Genomic_DNA"/>
</dbReference>
<name>A0A4Q0YNQ4_9GAMM</name>
<reference evidence="1 2" key="1">
    <citation type="submission" date="2017-10" db="EMBL/GenBank/DDBJ databases">
        <title>Nyctiphanis sp. nov., isolated from the stomach of the euphausiid Nyctiphanes simplex (Hansen, 1911) in the Gulf of California.</title>
        <authorList>
            <person name="Gomez-Gil B."/>
            <person name="Aguilar-Mendez M."/>
            <person name="Lopez-Cortes A."/>
            <person name="Gomez-Gutierrez J."/>
            <person name="Roque A."/>
            <person name="Lang E."/>
            <person name="Gonzalez-Castillo A."/>
        </authorList>
    </citation>
    <scope>NUCLEOTIDE SEQUENCE [LARGE SCALE GENOMIC DNA]</scope>
    <source>
        <strain evidence="1 2">CAIM 600</strain>
    </source>
</reference>
<dbReference type="Proteomes" id="UP000290287">
    <property type="component" value="Unassembled WGS sequence"/>
</dbReference>
<dbReference type="OrthoDB" id="5916747at2"/>
<gene>
    <name evidence="1" type="ORF">CS022_20415</name>
</gene>
<organism evidence="1 2">
    <name type="scientific">Veronia nyctiphanis</name>
    <dbReference type="NCBI Taxonomy" id="1278244"/>
    <lineage>
        <taxon>Bacteria</taxon>
        <taxon>Pseudomonadati</taxon>
        <taxon>Pseudomonadota</taxon>
        <taxon>Gammaproteobacteria</taxon>
        <taxon>Vibrionales</taxon>
        <taxon>Vibrionaceae</taxon>
        <taxon>Veronia</taxon>
    </lineage>
</organism>
<dbReference type="AlphaFoldDB" id="A0A4Q0YNQ4"/>